<name>A0A9P9F794_9HYPO</name>
<feature type="region of interest" description="Disordered" evidence="1">
    <location>
        <begin position="59"/>
        <end position="84"/>
    </location>
</feature>
<proteinExistence type="predicted"/>
<dbReference type="AlphaFoldDB" id="A0A9P9F794"/>
<keyword evidence="2" id="KW-0732">Signal</keyword>
<gene>
    <name evidence="3" type="ORF">B0J13DRAFT_211127</name>
</gene>
<feature type="signal peptide" evidence="2">
    <location>
        <begin position="1"/>
        <end position="31"/>
    </location>
</feature>
<evidence type="ECO:0000256" key="2">
    <source>
        <dbReference type="SAM" id="SignalP"/>
    </source>
</evidence>
<feature type="chain" id="PRO_5040254167" description="Secreted protein" evidence="2">
    <location>
        <begin position="32"/>
        <end position="106"/>
    </location>
</feature>
<sequence length="106" mass="11887">MLGLIRHKRRFEAHWTLPLLFSLQLVCSACGERIEWGTSPLRAGLGWLVRVMMTLRMGSGMTPVPQNGRRKDGNQLEGRSQGGEQEVPLMFAYWSRAETKGIVGGM</sequence>
<protein>
    <recommendedName>
        <fullName evidence="5">Secreted protein</fullName>
    </recommendedName>
</protein>
<reference evidence="3" key="1">
    <citation type="journal article" date="2021" name="Nat. Commun.">
        <title>Genetic determinants of endophytism in the Arabidopsis root mycobiome.</title>
        <authorList>
            <person name="Mesny F."/>
            <person name="Miyauchi S."/>
            <person name="Thiergart T."/>
            <person name="Pickel B."/>
            <person name="Atanasova L."/>
            <person name="Karlsson M."/>
            <person name="Huettel B."/>
            <person name="Barry K.W."/>
            <person name="Haridas S."/>
            <person name="Chen C."/>
            <person name="Bauer D."/>
            <person name="Andreopoulos W."/>
            <person name="Pangilinan J."/>
            <person name="LaButti K."/>
            <person name="Riley R."/>
            <person name="Lipzen A."/>
            <person name="Clum A."/>
            <person name="Drula E."/>
            <person name="Henrissat B."/>
            <person name="Kohler A."/>
            <person name="Grigoriev I.V."/>
            <person name="Martin F.M."/>
            <person name="Hacquard S."/>
        </authorList>
    </citation>
    <scope>NUCLEOTIDE SEQUENCE</scope>
    <source>
        <strain evidence="3">MPI-CAGE-AT-0021</strain>
    </source>
</reference>
<keyword evidence="4" id="KW-1185">Reference proteome</keyword>
<organism evidence="3 4">
    <name type="scientific">Dactylonectria estremocensis</name>
    <dbReference type="NCBI Taxonomy" id="1079267"/>
    <lineage>
        <taxon>Eukaryota</taxon>
        <taxon>Fungi</taxon>
        <taxon>Dikarya</taxon>
        <taxon>Ascomycota</taxon>
        <taxon>Pezizomycotina</taxon>
        <taxon>Sordariomycetes</taxon>
        <taxon>Hypocreomycetidae</taxon>
        <taxon>Hypocreales</taxon>
        <taxon>Nectriaceae</taxon>
        <taxon>Dactylonectria</taxon>
    </lineage>
</organism>
<evidence type="ECO:0000313" key="3">
    <source>
        <dbReference type="EMBL" id="KAH7154850.1"/>
    </source>
</evidence>
<accession>A0A9P9F794</accession>
<dbReference type="Proteomes" id="UP000717696">
    <property type="component" value="Unassembled WGS sequence"/>
</dbReference>
<evidence type="ECO:0000313" key="4">
    <source>
        <dbReference type="Proteomes" id="UP000717696"/>
    </source>
</evidence>
<comment type="caution">
    <text evidence="3">The sequence shown here is derived from an EMBL/GenBank/DDBJ whole genome shotgun (WGS) entry which is preliminary data.</text>
</comment>
<dbReference type="EMBL" id="JAGMUU010000004">
    <property type="protein sequence ID" value="KAH7154850.1"/>
    <property type="molecule type" value="Genomic_DNA"/>
</dbReference>
<evidence type="ECO:0008006" key="5">
    <source>
        <dbReference type="Google" id="ProtNLM"/>
    </source>
</evidence>
<evidence type="ECO:0000256" key="1">
    <source>
        <dbReference type="SAM" id="MobiDB-lite"/>
    </source>
</evidence>